<dbReference type="InterPro" id="IPR000524">
    <property type="entry name" value="Tscrpt_reg_HTH_GntR"/>
</dbReference>
<dbReference type="Proteomes" id="UP001060336">
    <property type="component" value="Chromosome"/>
</dbReference>
<dbReference type="InterPro" id="IPR036388">
    <property type="entry name" value="WH-like_DNA-bd_sf"/>
</dbReference>
<dbReference type="PANTHER" id="PTHR44846">
    <property type="entry name" value="MANNOSYL-D-GLYCERATE TRANSPORT/METABOLISM SYSTEM REPRESSOR MNGR-RELATED"/>
    <property type="match status" value="1"/>
</dbReference>
<dbReference type="SMART" id="SM00866">
    <property type="entry name" value="UTRA"/>
    <property type="match status" value="1"/>
</dbReference>
<evidence type="ECO:0000256" key="1">
    <source>
        <dbReference type="ARBA" id="ARBA00023015"/>
    </source>
</evidence>
<dbReference type="InterPro" id="IPR036390">
    <property type="entry name" value="WH_DNA-bd_sf"/>
</dbReference>
<keyword evidence="3" id="KW-0804">Transcription</keyword>
<keyword evidence="2" id="KW-0238">DNA-binding</keyword>
<evidence type="ECO:0000259" key="4">
    <source>
        <dbReference type="PROSITE" id="PS50949"/>
    </source>
</evidence>
<evidence type="ECO:0000313" key="6">
    <source>
        <dbReference type="Proteomes" id="UP001060336"/>
    </source>
</evidence>
<organism evidence="5 6">
    <name type="scientific">Nisaea acidiphila</name>
    <dbReference type="NCBI Taxonomy" id="1862145"/>
    <lineage>
        <taxon>Bacteria</taxon>
        <taxon>Pseudomonadati</taxon>
        <taxon>Pseudomonadota</taxon>
        <taxon>Alphaproteobacteria</taxon>
        <taxon>Rhodospirillales</taxon>
        <taxon>Thalassobaculaceae</taxon>
        <taxon>Nisaea</taxon>
    </lineage>
</organism>
<dbReference type="InterPro" id="IPR028978">
    <property type="entry name" value="Chorismate_lyase_/UTRA_dom_sf"/>
</dbReference>
<dbReference type="PANTHER" id="PTHR44846:SF1">
    <property type="entry name" value="MANNOSYL-D-GLYCERATE TRANSPORT_METABOLISM SYSTEM REPRESSOR MNGR-RELATED"/>
    <property type="match status" value="1"/>
</dbReference>
<sequence length="273" mass="30106">MADRVVSAGIQGVSGALRMPLYHQIFLILRQQITDGLHEYDALIPGEQELAETYDVSRITAKRALDELAAEGLVVRERGRGTRVRYRPKARAFKSSMDGLLENLMAMGLETEVKLLSFGYVPAAEEVAAALSCPIGQEVQRSVRVRSVERQPFSFLTTYVPADIGRRYDASDLANRPLLSLLERSGVQVDAATQTISATLADAGVAGHLGIEAGSALMKINRIVKDRGGRPVEYITALYRPDQYQYRMVLSRVRGETHNTWTPSQDAATNLKD</sequence>
<dbReference type="SUPFAM" id="SSF46785">
    <property type="entry name" value="Winged helix' DNA-binding domain"/>
    <property type="match status" value="1"/>
</dbReference>
<dbReference type="InterPro" id="IPR011663">
    <property type="entry name" value="UTRA"/>
</dbReference>
<dbReference type="AlphaFoldDB" id="A0A9J7AQ60"/>
<dbReference type="RefSeq" id="WP_257767535.1">
    <property type="nucleotide sequence ID" value="NZ_CP102480.1"/>
</dbReference>
<dbReference type="Gene3D" id="3.40.1410.10">
    <property type="entry name" value="Chorismate lyase-like"/>
    <property type="match status" value="1"/>
</dbReference>
<keyword evidence="1" id="KW-0805">Transcription regulation</keyword>
<gene>
    <name evidence="5" type="ORF">NUH88_16715</name>
</gene>
<dbReference type="SUPFAM" id="SSF64288">
    <property type="entry name" value="Chorismate lyase-like"/>
    <property type="match status" value="1"/>
</dbReference>
<dbReference type="GO" id="GO:0003700">
    <property type="term" value="F:DNA-binding transcription factor activity"/>
    <property type="evidence" value="ECO:0007669"/>
    <property type="project" value="InterPro"/>
</dbReference>
<dbReference type="KEGG" id="naci:NUH88_16715"/>
<proteinExistence type="predicted"/>
<name>A0A9J7AQ60_9PROT</name>
<feature type="domain" description="HTH gntR-type" evidence="4">
    <location>
        <begin position="19"/>
        <end position="87"/>
    </location>
</feature>
<dbReference type="GO" id="GO:0045892">
    <property type="term" value="P:negative regulation of DNA-templated transcription"/>
    <property type="evidence" value="ECO:0007669"/>
    <property type="project" value="TreeGrafter"/>
</dbReference>
<dbReference type="EMBL" id="CP102480">
    <property type="protein sequence ID" value="UUX49034.1"/>
    <property type="molecule type" value="Genomic_DNA"/>
</dbReference>
<dbReference type="PROSITE" id="PS50949">
    <property type="entry name" value="HTH_GNTR"/>
    <property type="match status" value="1"/>
</dbReference>
<dbReference type="SMART" id="SM00345">
    <property type="entry name" value="HTH_GNTR"/>
    <property type="match status" value="1"/>
</dbReference>
<dbReference type="GO" id="GO:0003677">
    <property type="term" value="F:DNA binding"/>
    <property type="evidence" value="ECO:0007669"/>
    <property type="project" value="UniProtKB-KW"/>
</dbReference>
<evidence type="ECO:0000313" key="5">
    <source>
        <dbReference type="EMBL" id="UUX49034.1"/>
    </source>
</evidence>
<dbReference type="PRINTS" id="PR00035">
    <property type="entry name" value="HTHGNTR"/>
</dbReference>
<keyword evidence="6" id="KW-1185">Reference proteome</keyword>
<dbReference type="Gene3D" id="1.10.10.10">
    <property type="entry name" value="Winged helix-like DNA-binding domain superfamily/Winged helix DNA-binding domain"/>
    <property type="match status" value="1"/>
</dbReference>
<dbReference type="InterPro" id="IPR050679">
    <property type="entry name" value="Bact_HTH_transcr_reg"/>
</dbReference>
<evidence type="ECO:0000256" key="3">
    <source>
        <dbReference type="ARBA" id="ARBA00023163"/>
    </source>
</evidence>
<dbReference type="Pfam" id="PF07702">
    <property type="entry name" value="UTRA"/>
    <property type="match status" value="1"/>
</dbReference>
<protein>
    <submittedName>
        <fullName evidence="5">GntR family transcriptional regulator</fullName>
    </submittedName>
</protein>
<accession>A0A9J7AQ60</accession>
<reference evidence="5" key="1">
    <citation type="submission" date="2022-08" db="EMBL/GenBank/DDBJ databases">
        <title>Nisaea acidiphila sp. nov., isolated from a marine algal debris and emended description of the genus Nisaea Urios et al. 2008.</title>
        <authorList>
            <person name="Kwon K."/>
        </authorList>
    </citation>
    <scope>NUCLEOTIDE SEQUENCE</scope>
    <source>
        <strain evidence="5">MEBiC11861</strain>
    </source>
</reference>
<dbReference type="Pfam" id="PF00392">
    <property type="entry name" value="GntR"/>
    <property type="match status" value="1"/>
</dbReference>
<dbReference type="CDD" id="cd07377">
    <property type="entry name" value="WHTH_GntR"/>
    <property type="match status" value="1"/>
</dbReference>
<evidence type="ECO:0000256" key="2">
    <source>
        <dbReference type="ARBA" id="ARBA00023125"/>
    </source>
</evidence>